<dbReference type="Proteomes" id="UP001183809">
    <property type="component" value="Unassembled WGS sequence"/>
</dbReference>
<dbReference type="PANTHER" id="PTHR34293">
    <property type="entry name" value="HTH-TYPE TRANSCRIPTIONAL REGULATOR TRMBL2"/>
    <property type="match status" value="1"/>
</dbReference>
<keyword evidence="4" id="KW-1185">Reference proteome</keyword>
<feature type="compositionally biased region" description="Basic and acidic residues" evidence="1">
    <location>
        <begin position="248"/>
        <end position="263"/>
    </location>
</feature>
<dbReference type="CDD" id="cd06170">
    <property type="entry name" value="LuxR_C_like"/>
    <property type="match status" value="1"/>
</dbReference>
<gene>
    <name evidence="3" type="ORF">RM764_30090</name>
</gene>
<dbReference type="RefSeq" id="WP_311698667.1">
    <property type="nucleotide sequence ID" value="NZ_JAVREY010000049.1"/>
</dbReference>
<evidence type="ECO:0000313" key="4">
    <source>
        <dbReference type="Proteomes" id="UP001183809"/>
    </source>
</evidence>
<dbReference type="Gene3D" id="1.10.10.10">
    <property type="entry name" value="Winged helix-like DNA-binding domain superfamily/Winged helix DNA-binding domain"/>
    <property type="match status" value="2"/>
</dbReference>
<evidence type="ECO:0000256" key="1">
    <source>
        <dbReference type="SAM" id="MobiDB-lite"/>
    </source>
</evidence>
<dbReference type="InterPro" id="IPR002831">
    <property type="entry name" value="Tscrpt_reg_TrmB_N"/>
</dbReference>
<reference evidence="4" key="1">
    <citation type="submission" date="2023-07" db="EMBL/GenBank/DDBJ databases">
        <title>30 novel species of actinomycetes from the DSMZ collection.</title>
        <authorList>
            <person name="Nouioui I."/>
        </authorList>
    </citation>
    <scope>NUCLEOTIDE SEQUENCE [LARGE SCALE GENOMIC DNA]</scope>
    <source>
        <strain evidence="4">DSM 41699</strain>
    </source>
</reference>
<evidence type="ECO:0000313" key="3">
    <source>
        <dbReference type="EMBL" id="MDT0467205.1"/>
    </source>
</evidence>
<evidence type="ECO:0000259" key="2">
    <source>
        <dbReference type="SMART" id="SM00421"/>
    </source>
</evidence>
<dbReference type="InterPro" id="IPR016032">
    <property type="entry name" value="Sig_transdc_resp-reg_C-effctor"/>
</dbReference>
<dbReference type="InterPro" id="IPR036388">
    <property type="entry name" value="WH-like_DNA-bd_sf"/>
</dbReference>
<organism evidence="3 4">
    <name type="scientific">Streptomyces gibsoniae</name>
    <dbReference type="NCBI Taxonomy" id="3075529"/>
    <lineage>
        <taxon>Bacteria</taxon>
        <taxon>Bacillati</taxon>
        <taxon>Actinomycetota</taxon>
        <taxon>Actinomycetes</taxon>
        <taxon>Kitasatosporales</taxon>
        <taxon>Streptomycetaceae</taxon>
        <taxon>Streptomyces</taxon>
    </lineage>
</organism>
<feature type="domain" description="HTH luxR-type" evidence="2">
    <location>
        <begin position="267"/>
        <end position="324"/>
    </location>
</feature>
<dbReference type="InterPro" id="IPR036390">
    <property type="entry name" value="WH_DNA-bd_sf"/>
</dbReference>
<comment type="caution">
    <text evidence="3">The sequence shown here is derived from an EMBL/GenBank/DDBJ whole genome shotgun (WGS) entry which is preliminary data.</text>
</comment>
<dbReference type="SUPFAM" id="SSF46785">
    <property type="entry name" value="Winged helix' DNA-binding domain"/>
    <property type="match status" value="1"/>
</dbReference>
<accession>A0ABU2U272</accession>
<dbReference type="SMART" id="SM00421">
    <property type="entry name" value="HTH_LUXR"/>
    <property type="match status" value="1"/>
</dbReference>
<dbReference type="InterPro" id="IPR000792">
    <property type="entry name" value="Tscrpt_reg_LuxR_C"/>
</dbReference>
<protein>
    <submittedName>
        <fullName evidence="3">Helix-turn-helix domain-containing protein</fullName>
    </submittedName>
</protein>
<proteinExistence type="predicted"/>
<name>A0ABU2U272_9ACTN</name>
<sequence>MGLDALGLTEETERVFEALVERPRCTALELGAACGLSSARAGRLLSKLVADGLAMKAAGRPPRFSATAPDVAVTALIQEREKQLNDARRTVHRLMEMHQEATRIDDPSLGVELLTDRDEISRAGRKLTTVARHEVRAFDRPPYFDRPGSNLDAQTQRLRAGITHRVIYDQEAVAWPGRMRDDIVRSIRAGEKARIHPELPFKLLISDNKAAILPFNLATHAAYLIHRSPILAALEALFESEWERAVPLRDPDAPPSGRGEHSPGPDAAEPDANTRSLLNLLASGLTDSAIARAQGWSERTTQRRIQQLLERLGATTRFQACLMAARRGWL</sequence>
<dbReference type="EMBL" id="JAVREY010000049">
    <property type="protein sequence ID" value="MDT0467205.1"/>
    <property type="molecule type" value="Genomic_DNA"/>
</dbReference>
<feature type="region of interest" description="Disordered" evidence="1">
    <location>
        <begin position="248"/>
        <end position="272"/>
    </location>
</feature>
<dbReference type="Pfam" id="PF01978">
    <property type="entry name" value="TrmB"/>
    <property type="match status" value="1"/>
</dbReference>
<dbReference type="InterPro" id="IPR051797">
    <property type="entry name" value="TrmB-like"/>
</dbReference>
<dbReference type="SUPFAM" id="SSF46894">
    <property type="entry name" value="C-terminal effector domain of the bipartite response regulators"/>
    <property type="match status" value="1"/>
</dbReference>
<dbReference type="PANTHER" id="PTHR34293:SF1">
    <property type="entry name" value="HTH-TYPE TRANSCRIPTIONAL REGULATOR TRMBL2"/>
    <property type="match status" value="1"/>
</dbReference>